<keyword evidence="5" id="KW-0046">Antibiotic resistance</keyword>
<protein>
    <submittedName>
        <fullName evidence="8">MFS transporter</fullName>
    </submittedName>
</protein>
<name>A0ABP4EDC1_9ACTN</name>
<evidence type="ECO:0000256" key="5">
    <source>
        <dbReference type="ARBA" id="ARBA00023251"/>
    </source>
</evidence>
<feature type="transmembrane region" description="Helical" evidence="6">
    <location>
        <begin position="340"/>
        <end position="360"/>
    </location>
</feature>
<dbReference type="PANTHER" id="PTHR42718">
    <property type="entry name" value="MAJOR FACILITATOR SUPERFAMILY MULTIDRUG TRANSPORTER MFSC"/>
    <property type="match status" value="1"/>
</dbReference>
<evidence type="ECO:0000256" key="2">
    <source>
        <dbReference type="ARBA" id="ARBA00022692"/>
    </source>
</evidence>
<feature type="transmembrane region" description="Helical" evidence="6">
    <location>
        <begin position="233"/>
        <end position="252"/>
    </location>
</feature>
<dbReference type="PRINTS" id="PR01036">
    <property type="entry name" value="TCRTETB"/>
</dbReference>
<evidence type="ECO:0000256" key="1">
    <source>
        <dbReference type="ARBA" id="ARBA00004651"/>
    </source>
</evidence>
<keyword evidence="2 6" id="KW-0812">Transmembrane</keyword>
<evidence type="ECO:0000259" key="7">
    <source>
        <dbReference type="PROSITE" id="PS50850"/>
    </source>
</evidence>
<feature type="transmembrane region" description="Helical" evidence="6">
    <location>
        <begin position="113"/>
        <end position="131"/>
    </location>
</feature>
<dbReference type="SUPFAM" id="SSF103473">
    <property type="entry name" value="MFS general substrate transporter"/>
    <property type="match status" value="1"/>
</dbReference>
<feature type="transmembrane region" description="Helical" evidence="6">
    <location>
        <begin position="170"/>
        <end position="188"/>
    </location>
</feature>
<evidence type="ECO:0000313" key="9">
    <source>
        <dbReference type="Proteomes" id="UP001499987"/>
    </source>
</evidence>
<feature type="transmembrane region" description="Helical" evidence="6">
    <location>
        <begin position="209"/>
        <end position="227"/>
    </location>
</feature>
<dbReference type="PROSITE" id="PS50850">
    <property type="entry name" value="MFS"/>
    <property type="match status" value="1"/>
</dbReference>
<comment type="subcellular location">
    <subcellularLocation>
        <location evidence="1">Cell membrane</location>
        <topology evidence="1">Multi-pass membrane protein</topology>
    </subcellularLocation>
</comment>
<feature type="domain" description="Major facilitator superfamily (MFS) profile" evidence="7">
    <location>
        <begin position="15"/>
        <end position="465"/>
    </location>
</feature>
<feature type="transmembrane region" description="Helical" evidence="6">
    <location>
        <begin position="49"/>
        <end position="74"/>
    </location>
</feature>
<evidence type="ECO:0000256" key="3">
    <source>
        <dbReference type="ARBA" id="ARBA00022989"/>
    </source>
</evidence>
<feature type="transmembrane region" description="Helical" evidence="6">
    <location>
        <begin position="273"/>
        <end position="296"/>
    </location>
</feature>
<evidence type="ECO:0000313" key="8">
    <source>
        <dbReference type="EMBL" id="GAA1099136.1"/>
    </source>
</evidence>
<dbReference type="EMBL" id="BAAALD010000049">
    <property type="protein sequence ID" value="GAA1099136.1"/>
    <property type="molecule type" value="Genomic_DNA"/>
</dbReference>
<dbReference type="InterPro" id="IPR020846">
    <property type="entry name" value="MFS_dom"/>
</dbReference>
<dbReference type="RefSeq" id="WP_344625673.1">
    <property type="nucleotide sequence ID" value="NZ_BAAALD010000049.1"/>
</dbReference>
<feature type="transmembrane region" description="Helical" evidence="6">
    <location>
        <begin position="405"/>
        <end position="430"/>
    </location>
</feature>
<dbReference type="InterPro" id="IPR036259">
    <property type="entry name" value="MFS_trans_sf"/>
</dbReference>
<gene>
    <name evidence="8" type="ORF">GCM10009663_47410</name>
</gene>
<dbReference type="PANTHER" id="PTHR42718:SF39">
    <property type="entry name" value="ACTINORHODIN TRANSPORTER-RELATED"/>
    <property type="match status" value="1"/>
</dbReference>
<reference evidence="9" key="1">
    <citation type="journal article" date="2019" name="Int. J. Syst. Evol. Microbiol.">
        <title>The Global Catalogue of Microorganisms (GCM) 10K type strain sequencing project: providing services to taxonomists for standard genome sequencing and annotation.</title>
        <authorList>
            <consortium name="The Broad Institute Genomics Platform"/>
            <consortium name="The Broad Institute Genome Sequencing Center for Infectious Disease"/>
            <person name="Wu L."/>
            <person name="Ma J."/>
        </authorList>
    </citation>
    <scope>NUCLEOTIDE SEQUENCE [LARGE SCALE GENOMIC DNA]</scope>
    <source>
        <strain evidence="9">JCM 13002</strain>
    </source>
</reference>
<keyword evidence="3 6" id="KW-1133">Transmembrane helix</keyword>
<feature type="transmembrane region" description="Helical" evidence="6">
    <location>
        <begin position="308"/>
        <end position="328"/>
    </location>
</feature>
<feature type="transmembrane region" description="Helical" evidence="6">
    <location>
        <begin position="15"/>
        <end position="37"/>
    </location>
</feature>
<feature type="transmembrane region" description="Helical" evidence="6">
    <location>
        <begin position="143"/>
        <end position="164"/>
    </location>
</feature>
<dbReference type="Gene3D" id="1.20.1250.20">
    <property type="entry name" value="MFS general substrate transporter like domains"/>
    <property type="match status" value="2"/>
</dbReference>
<dbReference type="Proteomes" id="UP001499987">
    <property type="component" value="Unassembled WGS sequence"/>
</dbReference>
<dbReference type="CDD" id="cd17321">
    <property type="entry name" value="MFS_MMR_MDR_like"/>
    <property type="match status" value="1"/>
</dbReference>
<organism evidence="8 9">
    <name type="scientific">Kitasatospora arboriphila</name>
    <dbReference type="NCBI Taxonomy" id="258052"/>
    <lineage>
        <taxon>Bacteria</taxon>
        <taxon>Bacillati</taxon>
        <taxon>Actinomycetota</taxon>
        <taxon>Actinomycetes</taxon>
        <taxon>Kitasatosporales</taxon>
        <taxon>Streptomycetaceae</taxon>
        <taxon>Kitasatospora</taxon>
    </lineage>
</organism>
<dbReference type="InterPro" id="IPR011701">
    <property type="entry name" value="MFS"/>
</dbReference>
<feature type="transmembrane region" description="Helical" evidence="6">
    <location>
        <begin position="442"/>
        <end position="463"/>
    </location>
</feature>
<dbReference type="Pfam" id="PF07690">
    <property type="entry name" value="MFS_1"/>
    <property type="match status" value="1"/>
</dbReference>
<comment type="caution">
    <text evidence="8">The sequence shown here is derived from an EMBL/GenBank/DDBJ whole genome shotgun (WGS) entry which is preliminary data.</text>
</comment>
<keyword evidence="9" id="KW-1185">Reference proteome</keyword>
<proteinExistence type="predicted"/>
<evidence type="ECO:0000256" key="6">
    <source>
        <dbReference type="SAM" id="Phobius"/>
    </source>
</evidence>
<accession>A0ABP4EDC1</accession>
<sequence length="501" mass="49748">MPAAAARGGSRPGPVLGLVLSGQFMALLDVSVVNVAAPSVRSDLHASGAALQLVIAGYTIAYAVLLITGARLGARYGYSRMFRHGLAGFTAASLACGLAPGTGWLIGFRVAQGVAAAVMVPQVMSVIQRLFTGAARVRALGLYSAVLAGGLAIGQVVGGLLVSADLFGTGWRPVFLVNVPLGLVLLAASRRLLPALPGDAGRGFDLPGLLTLAAALGLLVVPLVLGHELGWPGWGWAMLAGSAALFAVFAAVEGRVAARGGQPLITGRVLGAPGLLPAAGSIFLIMAGFAGFMFAFALHQQAGLGNSALRAGLLSVPVSVGFGAASLLWQRMPRRLHRLLPVLGLAVVAPGYVLVGLLLGGGGPVGPVVQTVLAVTGVAAGCAYSPLFARALGRVDPADAADASGVMVTVLQLGQVIGVTLLGTVFLGAVSYPASSAASGRALLVTTAVIGAALVVAAGLAGVTGRAGSAAVEGRTVAEGRAAVEGRAVPRGRDVPGGPVE</sequence>
<evidence type="ECO:0000256" key="4">
    <source>
        <dbReference type="ARBA" id="ARBA00023136"/>
    </source>
</evidence>
<keyword evidence="4 6" id="KW-0472">Membrane</keyword>
<feature type="transmembrane region" description="Helical" evidence="6">
    <location>
        <begin position="86"/>
        <end position="107"/>
    </location>
</feature>
<feature type="transmembrane region" description="Helical" evidence="6">
    <location>
        <begin position="372"/>
        <end position="393"/>
    </location>
</feature>